<evidence type="ECO:0000313" key="3">
    <source>
        <dbReference type="Proteomes" id="UP000800093"/>
    </source>
</evidence>
<evidence type="ECO:0000313" key="2">
    <source>
        <dbReference type="EMBL" id="KAF2262651.1"/>
    </source>
</evidence>
<protein>
    <submittedName>
        <fullName evidence="2">Uncharacterized protein</fullName>
    </submittedName>
</protein>
<dbReference type="EMBL" id="ML986638">
    <property type="protein sequence ID" value="KAF2262651.1"/>
    <property type="molecule type" value="Genomic_DNA"/>
</dbReference>
<name>A0A9P4K5U4_9PLEO</name>
<reference evidence="3" key="1">
    <citation type="journal article" date="2020" name="Stud. Mycol.">
        <title>101 Dothideomycetes genomes: A test case for predicting lifestyles and emergence of pathogens.</title>
        <authorList>
            <person name="Haridas S."/>
            <person name="Albert R."/>
            <person name="Binder M."/>
            <person name="Bloem J."/>
            <person name="LaButti K."/>
            <person name="Salamov A."/>
            <person name="Andreopoulos B."/>
            <person name="Baker S."/>
            <person name="Barry K."/>
            <person name="Bills G."/>
            <person name="Bluhm B."/>
            <person name="Cannon C."/>
            <person name="Castanera R."/>
            <person name="Culley D."/>
            <person name="Daum C."/>
            <person name="Ezra D."/>
            <person name="Gonzalez J."/>
            <person name="Henrissat B."/>
            <person name="Kuo A."/>
            <person name="Liang C."/>
            <person name="Lipzen A."/>
            <person name="Lutzoni F."/>
            <person name="Magnuson J."/>
            <person name="Mondo S."/>
            <person name="Nolan M."/>
            <person name="Ohm R."/>
            <person name="Pangilinan J."/>
            <person name="Park H.-J."/>
            <person name="Ramirez L."/>
            <person name="Alfaro M."/>
            <person name="Sun H."/>
            <person name="Tritt A."/>
            <person name="Yoshinaga Y."/>
            <person name="Zwiers L.-H."/>
            <person name="Turgeon B."/>
            <person name="Goodwin S."/>
            <person name="Spatafora J."/>
            <person name="Crous P."/>
            <person name="Grigoriev I."/>
        </authorList>
    </citation>
    <scope>NUCLEOTIDE SEQUENCE [LARGE SCALE GENOMIC DNA]</scope>
    <source>
        <strain evidence="3">CBS 304.66</strain>
    </source>
</reference>
<accession>A0A9P4K5U4</accession>
<proteinExistence type="predicted"/>
<feature type="transmembrane region" description="Helical" evidence="1">
    <location>
        <begin position="38"/>
        <end position="58"/>
    </location>
</feature>
<comment type="caution">
    <text evidence="2">The sequence shown here is derived from an EMBL/GenBank/DDBJ whole genome shotgun (WGS) entry which is preliminary data.</text>
</comment>
<keyword evidence="3" id="KW-1185">Reference proteome</keyword>
<organism evidence="2 3">
    <name type="scientific">Lojkania enalia</name>
    <dbReference type="NCBI Taxonomy" id="147567"/>
    <lineage>
        <taxon>Eukaryota</taxon>
        <taxon>Fungi</taxon>
        <taxon>Dikarya</taxon>
        <taxon>Ascomycota</taxon>
        <taxon>Pezizomycotina</taxon>
        <taxon>Dothideomycetes</taxon>
        <taxon>Pleosporomycetidae</taxon>
        <taxon>Pleosporales</taxon>
        <taxon>Pleosporales incertae sedis</taxon>
        <taxon>Lojkania</taxon>
    </lineage>
</organism>
<evidence type="ECO:0000256" key="1">
    <source>
        <dbReference type="SAM" id="Phobius"/>
    </source>
</evidence>
<keyword evidence="1" id="KW-0472">Membrane</keyword>
<keyword evidence="1" id="KW-1133">Transmembrane helix</keyword>
<sequence length="99" mass="11159">MGFRWTGAKKDWSSTDIGTLGERAFITRKTVRQLTLRTAGIFEFFTFYIALFYLPIYFRTVLGGVAYQGASIAEANIDVLKEGISAANMPLDRHTNFPQ</sequence>
<dbReference type="AlphaFoldDB" id="A0A9P4K5U4"/>
<keyword evidence="1" id="KW-0812">Transmembrane</keyword>
<gene>
    <name evidence="2" type="ORF">CC78DRAFT_582419</name>
</gene>
<dbReference type="Proteomes" id="UP000800093">
    <property type="component" value="Unassembled WGS sequence"/>
</dbReference>